<organism evidence="2 3">
    <name type="scientific">Solirubrobacter phytolaccae</name>
    <dbReference type="NCBI Taxonomy" id="1404360"/>
    <lineage>
        <taxon>Bacteria</taxon>
        <taxon>Bacillati</taxon>
        <taxon>Actinomycetota</taxon>
        <taxon>Thermoleophilia</taxon>
        <taxon>Solirubrobacterales</taxon>
        <taxon>Solirubrobacteraceae</taxon>
        <taxon>Solirubrobacter</taxon>
    </lineage>
</organism>
<feature type="region of interest" description="Disordered" evidence="1">
    <location>
        <begin position="167"/>
        <end position="195"/>
    </location>
</feature>
<gene>
    <name evidence="2" type="ORF">OJ997_32135</name>
</gene>
<feature type="compositionally biased region" description="Polar residues" evidence="1">
    <location>
        <begin position="185"/>
        <end position="195"/>
    </location>
</feature>
<name>A0A9X3SBT4_9ACTN</name>
<dbReference type="EMBL" id="JAPDDP010000094">
    <property type="protein sequence ID" value="MDA0184998.1"/>
    <property type="molecule type" value="Genomic_DNA"/>
</dbReference>
<feature type="compositionally biased region" description="Basic and acidic residues" evidence="1">
    <location>
        <begin position="167"/>
        <end position="177"/>
    </location>
</feature>
<protein>
    <recommendedName>
        <fullName evidence="4">HEAT repeat domain-containing protein</fullName>
    </recommendedName>
</protein>
<comment type="caution">
    <text evidence="2">The sequence shown here is derived from an EMBL/GenBank/DDBJ whole genome shotgun (WGS) entry which is preliminary data.</text>
</comment>
<accession>A0A9X3SBT4</accession>
<proteinExistence type="predicted"/>
<evidence type="ECO:0000256" key="1">
    <source>
        <dbReference type="SAM" id="MobiDB-lite"/>
    </source>
</evidence>
<evidence type="ECO:0000313" key="2">
    <source>
        <dbReference type="EMBL" id="MDA0184998.1"/>
    </source>
</evidence>
<reference evidence="2" key="1">
    <citation type="submission" date="2022-10" db="EMBL/GenBank/DDBJ databases">
        <title>The WGS of Solirubrobacter phytolaccae KCTC 29190.</title>
        <authorList>
            <person name="Jiang Z."/>
        </authorList>
    </citation>
    <scope>NUCLEOTIDE SEQUENCE</scope>
    <source>
        <strain evidence="2">KCTC 29190</strain>
    </source>
</reference>
<evidence type="ECO:0008006" key="4">
    <source>
        <dbReference type="Google" id="ProtNLM"/>
    </source>
</evidence>
<dbReference type="AlphaFoldDB" id="A0A9X3SBT4"/>
<keyword evidence="3" id="KW-1185">Reference proteome</keyword>
<dbReference type="RefSeq" id="WP_270029471.1">
    <property type="nucleotide sequence ID" value="NZ_JAPDDP010000094.1"/>
</dbReference>
<dbReference type="Proteomes" id="UP001147653">
    <property type="component" value="Unassembled WGS sequence"/>
</dbReference>
<sequence>MRRGLGSGFLWALETDRAGATAAVVACVAEDPRWDRQLDSRQWYYGELALRLGIAAERLTGELAIPVLGWMAANAHEAARATLRDHVAHGPEWDEALWSLTYVDDETGPRTGWEEAVAGLDEALAARFPTDAAFAAALEDVNARADTPPWSLWADQPRFARALGRTDARGLAADRPRPARPTPLGEQSTAELAASTNPRAVGVLAARTAPADVADILAGARRGQPTALRALGEQGRPELLELEAAATDGAGQAAYHRALVRLPFALTGPLAADWLRSPDAMRRRRASSILAAHAGGDEAPAVRAALRHETDQYVIGSLAEALGRAPEAGPSPELREAYATMPYSYGRHFVVEALAATDPAFDAELAVECAFDCEPVVRAFVSGRS</sequence>
<evidence type="ECO:0000313" key="3">
    <source>
        <dbReference type="Proteomes" id="UP001147653"/>
    </source>
</evidence>